<organism evidence="9 10">
    <name type="scientific">Coccomyxa subellipsoidea</name>
    <dbReference type="NCBI Taxonomy" id="248742"/>
    <lineage>
        <taxon>Eukaryota</taxon>
        <taxon>Viridiplantae</taxon>
        <taxon>Chlorophyta</taxon>
        <taxon>core chlorophytes</taxon>
        <taxon>Trebouxiophyceae</taxon>
        <taxon>Trebouxiophyceae incertae sedis</taxon>
        <taxon>Coccomyxaceae</taxon>
        <taxon>Coccomyxa</taxon>
    </lineage>
</organism>
<dbReference type="InterPro" id="IPR019787">
    <property type="entry name" value="Znf_PHD-finger"/>
</dbReference>
<feature type="compositionally biased region" description="Basic and acidic residues" evidence="6">
    <location>
        <begin position="999"/>
        <end position="1011"/>
    </location>
</feature>
<dbReference type="InterPro" id="IPR013083">
    <property type="entry name" value="Znf_RING/FYVE/PHD"/>
</dbReference>
<evidence type="ECO:0008006" key="11">
    <source>
        <dbReference type="Google" id="ProtNLM"/>
    </source>
</evidence>
<feature type="compositionally biased region" description="Low complexity" evidence="6">
    <location>
        <begin position="270"/>
        <end position="286"/>
    </location>
</feature>
<feature type="compositionally biased region" description="Low complexity" evidence="6">
    <location>
        <begin position="1098"/>
        <end position="1111"/>
    </location>
</feature>
<protein>
    <recommendedName>
        <fullName evidence="11">FHA domain-containing protein</fullName>
    </recommendedName>
</protein>
<dbReference type="PROSITE" id="PS50016">
    <property type="entry name" value="ZF_PHD_2"/>
    <property type="match status" value="1"/>
</dbReference>
<evidence type="ECO:0000256" key="6">
    <source>
        <dbReference type="SAM" id="MobiDB-lite"/>
    </source>
</evidence>
<feature type="region of interest" description="Disordered" evidence="6">
    <location>
        <begin position="842"/>
        <end position="907"/>
    </location>
</feature>
<feature type="compositionally biased region" description="Basic and acidic residues" evidence="6">
    <location>
        <begin position="877"/>
        <end position="891"/>
    </location>
</feature>
<keyword evidence="10" id="KW-1185">Reference proteome</keyword>
<comment type="caution">
    <text evidence="9">The sequence shown here is derived from an EMBL/GenBank/DDBJ whole genome shotgun (WGS) entry which is preliminary data.</text>
</comment>
<feature type="compositionally biased region" description="Pro residues" evidence="6">
    <location>
        <begin position="173"/>
        <end position="184"/>
    </location>
</feature>
<keyword evidence="3" id="KW-0862">Zinc</keyword>
<keyword evidence="5" id="KW-0175">Coiled coil</keyword>
<gene>
    <name evidence="9" type="ORF">WJX75_006241</name>
</gene>
<feature type="domain" description="FHA" evidence="7">
    <location>
        <begin position="38"/>
        <end position="87"/>
    </location>
</feature>
<feature type="region of interest" description="Disordered" evidence="6">
    <location>
        <begin position="145"/>
        <end position="239"/>
    </location>
</feature>
<evidence type="ECO:0000259" key="8">
    <source>
        <dbReference type="PROSITE" id="PS50016"/>
    </source>
</evidence>
<feature type="region of interest" description="Disordered" evidence="6">
    <location>
        <begin position="557"/>
        <end position="607"/>
    </location>
</feature>
<feature type="compositionally biased region" description="Basic residues" evidence="6">
    <location>
        <begin position="1235"/>
        <end position="1244"/>
    </location>
</feature>
<dbReference type="EMBL" id="JALJOT010000002">
    <property type="protein sequence ID" value="KAK9917599.1"/>
    <property type="molecule type" value="Genomic_DNA"/>
</dbReference>
<dbReference type="Pfam" id="PF00628">
    <property type="entry name" value="PHD"/>
    <property type="match status" value="1"/>
</dbReference>
<feature type="coiled-coil region" evidence="5">
    <location>
        <begin position="650"/>
        <end position="684"/>
    </location>
</feature>
<feature type="domain" description="PHD-type" evidence="8">
    <location>
        <begin position="905"/>
        <end position="955"/>
    </location>
</feature>
<evidence type="ECO:0000256" key="4">
    <source>
        <dbReference type="PROSITE-ProRule" id="PRU00146"/>
    </source>
</evidence>
<dbReference type="InterPro" id="IPR000253">
    <property type="entry name" value="FHA_dom"/>
</dbReference>
<feature type="compositionally biased region" description="Low complexity" evidence="6">
    <location>
        <begin position="557"/>
        <end position="573"/>
    </location>
</feature>
<dbReference type="Gene3D" id="3.30.40.10">
    <property type="entry name" value="Zinc/RING finger domain, C3HC4 (zinc finger)"/>
    <property type="match status" value="1"/>
</dbReference>
<dbReference type="InterPro" id="IPR011011">
    <property type="entry name" value="Znf_FYVE_PHD"/>
</dbReference>
<feature type="compositionally biased region" description="Low complexity" evidence="6">
    <location>
        <begin position="580"/>
        <end position="596"/>
    </location>
</feature>
<accession>A0ABR2Z1Y1</accession>
<evidence type="ECO:0000259" key="7">
    <source>
        <dbReference type="PROSITE" id="PS50006"/>
    </source>
</evidence>
<feature type="region of interest" description="Disordered" evidence="6">
    <location>
        <begin position="1151"/>
        <end position="1244"/>
    </location>
</feature>
<dbReference type="SUPFAM" id="SSF57903">
    <property type="entry name" value="FYVE/PHD zinc finger"/>
    <property type="match status" value="1"/>
</dbReference>
<evidence type="ECO:0000256" key="2">
    <source>
        <dbReference type="ARBA" id="ARBA00022771"/>
    </source>
</evidence>
<dbReference type="PANTHER" id="PTHR46510">
    <property type="entry name" value="BROMODOMAIN ADJACENT TO ZINC FINGER DOMAIN PROTEIN 1A"/>
    <property type="match status" value="1"/>
</dbReference>
<name>A0ABR2Z1Y1_9CHLO</name>
<proteinExistence type="predicted"/>
<evidence type="ECO:0000256" key="3">
    <source>
        <dbReference type="ARBA" id="ARBA00022833"/>
    </source>
</evidence>
<feature type="compositionally biased region" description="Acidic residues" evidence="6">
    <location>
        <begin position="897"/>
        <end position="906"/>
    </location>
</feature>
<feature type="compositionally biased region" description="Basic and acidic residues" evidence="6">
    <location>
        <begin position="972"/>
        <end position="991"/>
    </location>
</feature>
<dbReference type="Gene3D" id="2.60.200.20">
    <property type="match status" value="1"/>
</dbReference>
<reference evidence="9 10" key="1">
    <citation type="journal article" date="2024" name="Nat. Commun.">
        <title>Phylogenomics reveals the evolutionary origins of lichenization in chlorophyte algae.</title>
        <authorList>
            <person name="Puginier C."/>
            <person name="Libourel C."/>
            <person name="Otte J."/>
            <person name="Skaloud P."/>
            <person name="Haon M."/>
            <person name="Grisel S."/>
            <person name="Petersen M."/>
            <person name="Berrin J.G."/>
            <person name="Delaux P.M."/>
            <person name="Dal Grande F."/>
            <person name="Keller J."/>
        </authorList>
    </citation>
    <scope>NUCLEOTIDE SEQUENCE [LARGE SCALE GENOMIC DNA]</scope>
    <source>
        <strain evidence="9 10">SAG 216-7</strain>
    </source>
</reference>
<feature type="compositionally biased region" description="Acidic residues" evidence="6">
    <location>
        <begin position="1162"/>
        <end position="1176"/>
    </location>
</feature>
<feature type="compositionally biased region" description="Polar residues" evidence="6">
    <location>
        <begin position="407"/>
        <end position="417"/>
    </location>
</feature>
<dbReference type="Proteomes" id="UP001491310">
    <property type="component" value="Unassembled WGS sequence"/>
</dbReference>
<dbReference type="SMART" id="SM00240">
    <property type="entry name" value="FHA"/>
    <property type="match status" value="1"/>
</dbReference>
<keyword evidence="2 4" id="KW-0863">Zinc-finger</keyword>
<evidence type="ECO:0000256" key="5">
    <source>
        <dbReference type="SAM" id="Coils"/>
    </source>
</evidence>
<dbReference type="SUPFAM" id="SSF49879">
    <property type="entry name" value="SMAD/FHA domain"/>
    <property type="match status" value="1"/>
</dbReference>
<dbReference type="InterPro" id="IPR008984">
    <property type="entry name" value="SMAD_FHA_dom_sf"/>
</dbReference>
<feature type="region of interest" description="Disordered" evidence="6">
    <location>
        <begin position="405"/>
        <end position="441"/>
    </location>
</feature>
<dbReference type="InterPro" id="IPR001965">
    <property type="entry name" value="Znf_PHD"/>
</dbReference>
<dbReference type="Pfam" id="PF00498">
    <property type="entry name" value="FHA"/>
    <property type="match status" value="1"/>
</dbReference>
<feature type="compositionally biased region" description="Low complexity" evidence="6">
    <location>
        <begin position="1178"/>
        <end position="1192"/>
    </location>
</feature>
<sequence>MTEGLAQPLEAAHEYGKLVFLDKDGERAQQYPINKNLVVLGRDKACDIVITRREVSRHHAQLAVDDAGAVWLSSLGREPVSVNGKPATEAVELFTGDQIEIFLEGRVKILCFEAEDATIKINKGGPTPRKPLGDASQNTGALVPAAAAVKPSPASASRGRRTPAKRAAGTAGPAPPPPAPPLPPRGSLLPGYKPAGAASKIPKLPPLPKPADLRNGLKKGAAEEPDHQAGQAATKTEAPQKMAVPSAPGTFLPSANELLALRAGLRKTGAAPPLEASESAVAPPAADGRDATAKKRKSVRFNIPAKEPRSPEGVPTDATVALDFGSPSSPDVIINVNADSTAAFSAWAMGSSGLSGNGRRSLGDTLTGGLPSILEEAPEDCAASPPPAMQVTPSREITPMLCRRSGRTSSITCSSPDSVGRKRRSCSGSRNGTPASKGAAPINADPEMAAAAAEEAALDASLAAAEAAAAGTGHILEGDTVATLAAAAAQLQAAAEEAVKEGTPCADQQLPAGEAVKGTPSAGAPRMERLDSPATPWVPQIGVEAAAIAAALAASRSATPASAPGSPAAARATPGRRGRSSASSRKSRMSLAALAAPPEDSPSAKASAADVTEVLTQQFSAAKTGTKAPINTPVDVTGMPSFAALDMEGAQALEAQLAEATALAVRLQQTNQELSARLQMLEQRAVAVQAPSIENETQAMDTDNPALDAAAPMEEENAPMTPVTSAAPAVVAGSALGSASVAGGRHSIAGAMAQLPFEGLSQALSQGSLEWVDGLILPGGSQEAAAAGAGTPAHVPAPAEATAAPPTDVLAQGQDAVAPTEQVAEMSLTSEDLTAEQAPVQDVQPAATPHEAPSADVDGARAEEPVTDEVAALPKAAEAKEGSSKTSEEAAVKAAEAEAEEEEEEDTCHVCGEADEGDVLLLCDGCDNACHLGCARPMLRRVPKNDWFCSECKVARGAASRAAKRKAQTAEAKADAEEPQKPSKNPRRSEPEQGAAAGDAKDAGTDDRSLAPEEAPARSGRSTRRSLVAVQPAQEAVPRPARGRRTSLAVAADNNPRKETQASIVVPEAEAPGSAVTQARTTRRRASLAQTPATMQLAEAAAAPRTAASTRGARRKSVSPALDAAPMQEATALRSLGPAKRMTLASVEASLGPALGSLGVIEEADEEMGSDADEGESAPAAVPKKAPAPARAARGRKALEDKTNQEAPQPPARRIRAAAAGPASKQPRAAASPPKTRRSTRSRC</sequence>
<evidence type="ECO:0000313" key="9">
    <source>
        <dbReference type="EMBL" id="KAK9917599.1"/>
    </source>
</evidence>
<dbReference type="InterPro" id="IPR047171">
    <property type="entry name" value="BAZ1A"/>
</dbReference>
<feature type="region of interest" description="Disordered" evidence="6">
    <location>
        <begin position="270"/>
        <end position="296"/>
    </location>
</feature>
<dbReference type="PROSITE" id="PS50006">
    <property type="entry name" value="FHA_DOMAIN"/>
    <property type="match status" value="1"/>
</dbReference>
<feature type="compositionally biased region" description="Low complexity" evidence="6">
    <location>
        <begin position="145"/>
        <end position="157"/>
    </location>
</feature>
<feature type="region of interest" description="Disordered" evidence="6">
    <location>
        <begin position="502"/>
        <end position="534"/>
    </location>
</feature>
<evidence type="ECO:0000256" key="1">
    <source>
        <dbReference type="ARBA" id="ARBA00022723"/>
    </source>
</evidence>
<dbReference type="CDD" id="cd22673">
    <property type="entry name" value="FHA_Ki67"/>
    <property type="match status" value="1"/>
</dbReference>
<keyword evidence="1" id="KW-0479">Metal-binding</keyword>
<dbReference type="SMART" id="SM00249">
    <property type="entry name" value="PHD"/>
    <property type="match status" value="1"/>
</dbReference>
<dbReference type="PANTHER" id="PTHR46510:SF1">
    <property type="entry name" value="BROMODOMAIN ADJACENT TO ZINC FINGER DOMAIN PROTEIN 1A"/>
    <property type="match status" value="1"/>
</dbReference>
<feature type="region of interest" description="Disordered" evidence="6">
    <location>
        <begin position="963"/>
        <end position="1129"/>
    </location>
</feature>
<evidence type="ECO:0000313" key="10">
    <source>
        <dbReference type="Proteomes" id="UP001491310"/>
    </source>
</evidence>